<dbReference type="Gene3D" id="3.90.79.10">
    <property type="entry name" value="Nucleoside Triphosphate Pyrophosphohydrolase"/>
    <property type="match status" value="1"/>
</dbReference>
<protein>
    <submittedName>
        <fullName evidence="2">NUDIX domain-containing protein</fullName>
    </submittedName>
</protein>
<name>A0ABW4PQJ2_9ACTN</name>
<comment type="caution">
    <text evidence="2">The sequence shown here is derived from an EMBL/GenBank/DDBJ whole genome shotgun (WGS) entry which is preliminary data.</text>
</comment>
<organism evidence="2 3">
    <name type="scientific">Streptomyces desertarenae</name>
    <dbReference type="NCBI Taxonomy" id="2666184"/>
    <lineage>
        <taxon>Bacteria</taxon>
        <taxon>Bacillati</taxon>
        <taxon>Actinomycetota</taxon>
        <taxon>Actinomycetes</taxon>
        <taxon>Kitasatosporales</taxon>
        <taxon>Streptomycetaceae</taxon>
        <taxon>Streptomyces</taxon>
    </lineage>
</organism>
<dbReference type="RefSeq" id="WP_380903570.1">
    <property type="nucleotide sequence ID" value="NZ_JBHUFU010000016.1"/>
</dbReference>
<dbReference type="Proteomes" id="UP001597365">
    <property type="component" value="Unassembled WGS sequence"/>
</dbReference>
<gene>
    <name evidence="2" type="ORF">ACFSJS_23325</name>
</gene>
<evidence type="ECO:0000256" key="1">
    <source>
        <dbReference type="SAM" id="MobiDB-lite"/>
    </source>
</evidence>
<dbReference type="InterPro" id="IPR015797">
    <property type="entry name" value="NUDIX_hydrolase-like_dom_sf"/>
</dbReference>
<feature type="compositionally biased region" description="Basic residues" evidence="1">
    <location>
        <begin position="1"/>
        <end position="11"/>
    </location>
</feature>
<feature type="region of interest" description="Disordered" evidence="1">
    <location>
        <begin position="1"/>
        <end position="64"/>
    </location>
</feature>
<dbReference type="EMBL" id="JBHUFU010000016">
    <property type="protein sequence ID" value="MFD1832553.1"/>
    <property type="molecule type" value="Genomic_DNA"/>
</dbReference>
<keyword evidence="3" id="KW-1185">Reference proteome</keyword>
<reference evidence="3" key="1">
    <citation type="journal article" date="2019" name="Int. J. Syst. Evol. Microbiol.">
        <title>The Global Catalogue of Microorganisms (GCM) 10K type strain sequencing project: providing services to taxonomists for standard genome sequencing and annotation.</title>
        <authorList>
            <consortium name="The Broad Institute Genomics Platform"/>
            <consortium name="The Broad Institute Genome Sequencing Center for Infectious Disease"/>
            <person name="Wu L."/>
            <person name="Ma J."/>
        </authorList>
    </citation>
    <scope>NUCLEOTIDE SEQUENCE [LARGE SCALE GENOMIC DNA]</scope>
    <source>
        <strain evidence="3">CGMCC 4.7455</strain>
    </source>
</reference>
<accession>A0ABW4PQJ2</accession>
<evidence type="ECO:0000313" key="2">
    <source>
        <dbReference type="EMBL" id="MFD1832553.1"/>
    </source>
</evidence>
<proteinExistence type="predicted"/>
<evidence type="ECO:0000313" key="3">
    <source>
        <dbReference type="Proteomes" id="UP001597365"/>
    </source>
</evidence>
<dbReference type="SUPFAM" id="SSF55811">
    <property type="entry name" value="Nudix"/>
    <property type="match status" value="1"/>
</dbReference>
<sequence>MVRSGSFRRFHLGASETGGRPRHANCSQRRSSRALGRDVPAGAGRELTEETGIPPHVVTPHGETPLHVDIHSIDANPAKSEPTHRDIDFRFLSRATAGVGELQTEEVGDAAWRVTEGFHDERLRRRVAQALR</sequence>